<dbReference type="Gene3D" id="3.90.1680.10">
    <property type="entry name" value="SOS response associated peptidase-like"/>
    <property type="match status" value="1"/>
</dbReference>
<dbReference type="EMBL" id="LT906453">
    <property type="protein sequence ID" value="SNV23993.1"/>
    <property type="molecule type" value="Genomic_DNA"/>
</dbReference>
<dbReference type="GO" id="GO:0016829">
    <property type="term" value="F:lyase activity"/>
    <property type="evidence" value="ECO:0007669"/>
    <property type="project" value="UniProtKB-KW"/>
</dbReference>
<organism evidence="9 10">
    <name type="scientific">Dermatophilus congolensis</name>
    <dbReference type="NCBI Taxonomy" id="1863"/>
    <lineage>
        <taxon>Bacteria</taxon>
        <taxon>Bacillati</taxon>
        <taxon>Actinomycetota</taxon>
        <taxon>Actinomycetes</taxon>
        <taxon>Micrococcales</taxon>
        <taxon>Dermatophilaceae</taxon>
        <taxon>Dermatophilus</taxon>
    </lineage>
</organism>
<name>A0A239VQL8_9MICO</name>
<evidence type="ECO:0000313" key="10">
    <source>
        <dbReference type="Proteomes" id="UP000242637"/>
    </source>
</evidence>
<evidence type="ECO:0000256" key="6">
    <source>
        <dbReference type="ARBA" id="ARBA00023125"/>
    </source>
</evidence>
<dbReference type="KEGG" id="dco:SAMEA4475696_1953"/>
<reference evidence="9 10" key="1">
    <citation type="submission" date="2017-06" db="EMBL/GenBank/DDBJ databases">
        <authorList>
            <consortium name="Pathogen Informatics"/>
        </authorList>
    </citation>
    <scope>NUCLEOTIDE SEQUENCE [LARGE SCALE GENOMIC DNA]</scope>
    <source>
        <strain evidence="9 10">NCTC13039</strain>
    </source>
</reference>
<keyword evidence="4 8" id="KW-0378">Hydrolase</keyword>
<dbReference type="GO" id="GO:0008233">
    <property type="term" value="F:peptidase activity"/>
    <property type="evidence" value="ECO:0007669"/>
    <property type="project" value="UniProtKB-KW"/>
</dbReference>
<dbReference type="RefSeq" id="WP_028326452.1">
    <property type="nucleotide sequence ID" value="NZ_LT906453.1"/>
</dbReference>
<accession>A0A239VQL8</accession>
<gene>
    <name evidence="9" type="primary">yedK</name>
    <name evidence="9" type="ORF">SAMEA4475696_01953</name>
</gene>
<dbReference type="PANTHER" id="PTHR13604:SF0">
    <property type="entry name" value="ABASIC SITE PROCESSING PROTEIN HMCES"/>
    <property type="match status" value="1"/>
</dbReference>
<evidence type="ECO:0000256" key="7">
    <source>
        <dbReference type="ARBA" id="ARBA00023239"/>
    </source>
</evidence>
<dbReference type="GeneID" id="63460133"/>
<comment type="similarity">
    <text evidence="1 8">Belongs to the SOS response-associated peptidase family.</text>
</comment>
<dbReference type="GO" id="GO:0106300">
    <property type="term" value="P:protein-DNA covalent cross-linking repair"/>
    <property type="evidence" value="ECO:0007669"/>
    <property type="project" value="InterPro"/>
</dbReference>
<evidence type="ECO:0000313" key="9">
    <source>
        <dbReference type="EMBL" id="SNV23993.1"/>
    </source>
</evidence>
<protein>
    <recommendedName>
        <fullName evidence="8">Abasic site processing protein</fullName>
        <ecNumber evidence="8">3.4.-.-</ecNumber>
    </recommendedName>
</protein>
<evidence type="ECO:0000256" key="4">
    <source>
        <dbReference type="ARBA" id="ARBA00022801"/>
    </source>
</evidence>
<dbReference type="GO" id="GO:0006508">
    <property type="term" value="P:proteolysis"/>
    <property type="evidence" value="ECO:0007669"/>
    <property type="project" value="UniProtKB-KW"/>
</dbReference>
<dbReference type="STRING" id="1121387.GCA_000429885_00321"/>
<keyword evidence="3" id="KW-0227">DNA damage</keyword>
<dbReference type="SUPFAM" id="SSF143081">
    <property type="entry name" value="BB1717-like"/>
    <property type="match status" value="1"/>
</dbReference>
<dbReference type="EC" id="3.4.-.-" evidence="8"/>
<dbReference type="Proteomes" id="UP000242637">
    <property type="component" value="Chromosome 1"/>
</dbReference>
<dbReference type="GO" id="GO:0003697">
    <property type="term" value="F:single-stranded DNA binding"/>
    <property type="evidence" value="ECO:0007669"/>
    <property type="project" value="InterPro"/>
</dbReference>
<dbReference type="InterPro" id="IPR003738">
    <property type="entry name" value="SRAP"/>
</dbReference>
<dbReference type="InterPro" id="IPR036590">
    <property type="entry name" value="SRAP-like"/>
</dbReference>
<keyword evidence="7" id="KW-0456">Lyase</keyword>
<proteinExistence type="inferred from homology"/>
<evidence type="ECO:0000256" key="2">
    <source>
        <dbReference type="ARBA" id="ARBA00022670"/>
    </source>
</evidence>
<evidence type="ECO:0000256" key="8">
    <source>
        <dbReference type="RuleBase" id="RU364100"/>
    </source>
</evidence>
<keyword evidence="10" id="KW-1185">Reference proteome</keyword>
<keyword evidence="6" id="KW-0238">DNA-binding</keyword>
<dbReference type="OrthoDB" id="9782620at2"/>
<sequence>MCGRYAATATNSELVTTLKADADMTGAPVRTLLASPQEPPAGTPDENVAPTKNARVVVERLRRTQTGEPIGIERSLRLLTWGLVPSWSKDPRNAVSMINARAESVLTKPAFRQAVRSRRCLVPADCWYEWGAAPAGSRQRKLLFSMRRADGAPLTFGGFFEFWRDPTVREPGPLAWIASFSIITHPAQAEVEHVHPRQPLVIEPQDWDAWLDPCRDDAQSVMPLLSPSCQGRFVAEQLCSDRGGGNVGESNLFDYIGTGQLGAD</sequence>
<evidence type="ECO:0000256" key="5">
    <source>
        <dbReference type="ARBA" id="ARBA00023124"/>
    </source>
</evidence>
<keyword evidence="5" id="KW-0190">Covalent protein-DNA linkage</keyword>
<evidence type="ECO:0000256" key="3">
    <source>
        <dbReference type="ARBA" id="ARBA00022763"/>
    </source>
</evidence>
<dbReference type="AlphaFoldDB" id="A0A239VQL8"/>
<dbReference type="Pfam" id="PF02586">
    <property type="entry name" value="SRAP"/>
    <property type="match status" value="1"/>
</dbReference>
<keyword evidence="2 8" id="KW-0645">Protease</keyword>
<evidence type="ECO:0000256" key="1">
    <source>
        <dbReference type="ARBA" id="ARBA00008136"/>
    </source>
</evidence>
<dbReference type="PANTHER" id="PTHR13604">
    <property type="entry name" value="DC12-RELATED"/>
    <property type="match status" value="1"/>
</dbReference>